<organism evidence="1 2">
    <name type="scientific">Mytilus coruscus</name>
    <name type="common">Sea mussel</name>
    <dbReference type="NCBI Taxonomy" id="42192"/>
    <lineage>
        <taxon>Eukaryota</taxon>
        <taxon>Metazoa</taxon>
        <taxon>Spiralia</taxon>
        <taxon>Lophotrochozoa</taxon>
        <taxon>Mollusca</taxon>
        <taxon>Bivalvia</taxon>
        <taxon>Autobranchia</taxon>
        <taxon>Pteriomorphia</taxon>
        <taxon>Mytilida</taxon>
        <taxon>Mytiloidea</taxon>
        <taxon>Mytilidae</taxon>
        <taxon>Mytilinae</taxon>
        <taxon>Mytilus</taxon>
    </lineage>
</organism>
<gene>
    <name evidence="1" type="ORF">MCOR_29843</name>
</gene>
<keyword evidence="2" id="KW-1185">Reference proteome</keyword>
<evidence type="ECO:0000313" key="1">
    <source>
        <dbReference type="EMBL" id="CAC5395152.1"/>
    </source>
</evidence>
<proteinExistence type="predicted"/>
<dbReference type="EMBL" id="CACVKT020005430">
    <property type="protein sequence ID" value="CAC5395152.1"/>
    <property type="molecule type" value="Genomic_DNA"/>
</dbReference>
<reference evidence="1 2" key="1">
    <citation type="submission" date="2020-06" db="EMBL/GenBank/DDBJ databases">
        <authorList>
            <person name="Li R."/>
            <person name="Bekaert M."/>
        </authorList>
    </citation>
    <scope>NUCLEOTIDE SEQUENCE [LARGE SCALE GENOMIC DNA]</scope>
    <source>
        <strain evidence="2">wild</strain>
    </source>
</reference>
<evidence type="ECO:0008006" key="3">
    <source>
        <dbReference type="Google" id="ProtNLM"/>
    </source>
</evidence>
<sequence>MQNIFETLKTQTKTHVLSQFPSFDTNLRVIFATIASGMGVDIPILNVLYTRVHIEVWKNILRKVRAGRESVSCMYYSGYDIATNRCKESVRDFCTTTKCLGMQLTSHFQLDDIASPSSGTRSIQPTSLCRCCSNCKVNCVCGNCFKFHDENSSND</sequence>
<evidence type="ECO:0000313" key="2">
    <source>
        <dbReference type="Proteomes" id="UP000507470"/>
    </source>
</evidence>
<protein>
    <recommendedName>
        <fullName evidence="3">Helicase C-terminal domain-containing protein</fullName>
    </recommendedName>
</protein>
<name>A0A6J8CIS2_MYTCO</name>
<dbReference type="Gene3D" id="3.40.50.300">
    <property type="entry name" value="P-loop containing nucleotide triphosphate hydrolases"/>
    <property type="match status" value="1"/>
</dbReference>
<dbReference type="InterPro" id="IPR027417">
    <property type="entry name" value="P-loop_NTPase"/>
</dbReference>
<dbReference type="OrthoDB" id="10261556at2759"/>
<dbReference type="AlphaFoldDB" id="A0A6J8CIS2"/>
<dbReference type="Proteomes" id="UP000507470">
    <property type="component" value="Unassembled WGS sequence"/>
</dbReference>
<accession>A0A6J8CIS2</accession>